<dbReference type="AlphaFoldDB" id="A0A7S3VGC4"/>
<dbReference type="GO" id="GO:0000462">
    <property type="term" value="P:maturation of SSU-rRNA from tricistronic rRNA transcript (SSU-rRNA, 5.8S rRNA, LSU-rRNA)"/>
    <property type="evidence" value="ECO:0007669"/>
    <property type="project" value="TreeGrafter"/>
</dbReference>
<proteinExistence type="predicted"/>
<name>A0A7S3VGC4_9STRA</name>
<feature type="domain" description="BING4 C-terminal" evidence="8">
    <location>
        <begin position="421"/>
        <end position="503"/>
    </location>
</feature>
<dbReference type="Pfam" id="PF00400">
    <property type="entry name" value="WD40"/>
    <property type="match status" value="1"/>
</dbReference>
<feature type="repeat" description="WD" evidence="6">
    <location>
        <begin position="338"/>
        <end position="379"/>
    </location>
</feature>
<keyword evidence="4" id="KW-0677">Repeat</keyword>
<reference evidence="9" key="1">
    <citation type="submission" date="2021-01" db="EMBL/GenBank/DDBJ databases">
        <authorList>
            <person name="Corre E."/>
            <person name="Pelletier E."/>
            <person name="Niang G."/>
            <person name="Scheremetjew M."/>
            <person name="Finn R."/>
            <person name="Kale V."/>
            <person name="Holt S."/>
            <person name="Cochrane G."/>
            <person name="Meng A."/>
            <person name="Brown T."/>
            <person name="Cohen L."/>
        </authorList>
    </citation>
    <scope>NUCLEOTIDE SEQUENCE</scope>
    <source>
        <strain evidence="9">MM31A-1</strain>
    </source>
</reference>
<dbReference type="InterPro" id="IPR019775">
    <property type="entry name" value="WD40_repeat_CS"/>
</dbReference>
<dbReference type="PROSITE" id="PS00678">
    <property type="entry name" value="WD_REPEATS_1"/>
    <property type="match status" value="1"/>
</dbReference>
<evidence type="ECO:0000256" key="3">
    <source>
        <dbReference type="ARBA" id="ARBA00022574"/>
    </source>
</evidence>
<dbReference type="InterPro" id="IPR012952">
    <property type="entry name" value="BING4_C_dom"/>
</dbReference>
<feature type="region of interest" description="Disordered" evidence="7">
    <location>
        <begin position="1"/>
        <end position="36"/>
    </location>
</feature>
<comment type="subcellular location">
    <subcellularLocation>
        <location evidence="1">Nucleus</location>
        <location evidence="1">Nucleolus</location>
    </subcellularLocation>
</comment>
<dbReference type="FunFam" id="2.130.10.10:FF:000378">
    <property type="entry name" value="U3 small nucleolar RNA-associated protein 7"/>
    <property type="match status" value="1"/>
</dbReference>
<evidence type="ECO:0000256" key="4">
    <source>
        <dbReference type="ARBA" id="ARBA00022737"/>
    </source>
</evidence>
<dbReference type="SUPFAM" id="SSF50978">
    <property type="entry name" value="WD40 repeat-like"/>
    <property type="match status" value="1"/>
</dbReference>
<evidence type="ECO:0000256" key="7">
    <source>
        <dbReference type="SAM" id="MobiDB-lite"/>
    </source>
</evidence>
<dbReference type="Gene3D" id="2.130.10.10">
    <property type="entry name" value="YVTN repeat-like/Quinoprotein amine dehydrogenase"/>
    <property type="match status" value="1"/>
</dbReference>
<dbReference type="GO" id="GO:0030686">
    <property type="term" value="C:90S preribosome"/>
    <property type="evidence" value="ECO:0007669"/>
    <property type="project" value="TreeGrafter"/>
</dbReference>
<feature type="compositionally biased region" description="Basic and acidic residues" evidence="7">
    <location>
        <begin position="1"/>
        <end position="11"/>
    </location>
</feature>
<dbReference type="InterPro" id="IPR040315">
    <property type="entry name" value="WDR46/Utp7"/>
</dbReference>
<dbReference type="SMART" id="SM01033">
    <property type="entry name" value="BING4CT"/>
    <property type="match status" value="1"/>
</dbReference>
<dbReference type="PROSITE" id="PS50082">
    <property type="entry name" value="WD_REPEATS_2"/>
    <property type="match status" value="1"/>
</dbReference>
<feature type="compositionally biased region" description="Basic and acidic residues" evidence="7">
    <location>
        <begin position="576"/>
        <end position="588"/>
    </location>
</feature>
<evidence type="ECO:0000313" key="9">
    <source>
        <dbReference type="EMBL" id="CAE0478570.1"/>
    </source>
</evidence>
<dbReference type="EMBL" id="HBIO01030576">
    <property type="protein sequence ID" value="CAE0478570.1"/>
    <property type="molecule type" value="Transcribed_RNA"/>
</dbReference>
<dbReference type="GO" id="GO:0032040">
    <property type="term" value="C:small-subunit processome"/>
    <property type="evidence" value="ECO:0007669"/>
    <property type="project" value="TreeGrafter"/>
</dbReference>
<evidence type="ECO:0000256" key="5">
    <source>
        <dbReference type="ARBA" id="ARBA00023242"/>
    </source>
</evidence>
<dbReference type="SMART" id="SM00320">
    <property type="entry name" value="WD40"/>
    <property type="match status" value="2"/>
</dbReference>
<accession>A0A7S3VGC4</accession>
<dbReference type="Pfam" id="PF08149">
    <property type="entry name" value="BING4CT"/>
    <property type="match status" value="1"/>
</dbReference>
<evidence type="ECO:0000256" key="1">
    <source>
        <dbReference type="ARBA" id="ARBA00004604"/>
    </source>
</evidence>
<dbReference type="InterPro" id="IPR036322">
    <property type="entry name" value="WD40_repeat_dom_sf"/>
</dbReference>
<dbReference type="PANTHER" id="PTHR14085">
    <property type="entry name" value="WD-REPEAT PROTEIN BING4"/>
    <property type="match status" value="1"/>
</dbReference>
<keyword evidence="5" id="KW-0539">Nucleus</keyword>
<dbReference type="InterPro" id="IPR015943">
    <property type="entry name" value="WD40/YVTN_repeat-like_dom_sf"/>
</dbReference>
<sequence length="607" mass="68840">MSHLTAEHKQLMGEQDIGGTNLIAKGESGAESEKRRKLLKKQIAEGSQEEIERVSQYYNGGQNAKYYNSQRRQNLRMDDANPRAMEKLNSHQQRSLLKRKRFADKTVKAKISRIETKRLDAAIAAADAEIILNTEQSGFLEVDSEMERTYKLTQNQLKEHLDEQTAKHIYDLKLDQYSPYGMNYDRSGRCGLLYGKNGGHIALMDMHTMALKTEIHLNEKVRDATFLHNTSLFAVAQKKHAFIYDDSGIEIHRMSEHQDIFQMQFLPHHWLLCTIGRTGYLKYHDTSTGQMMTTHRTKMGACHTMTQNKSNAVIHCGHLNGAVTLWSPASSNFLVKMLCHRGAPVQSLAVDKTGRYMVTGGADSQVKIWDLRMYKQTHSYFTRGGSPTSLDISQKGVLGIGHGSQTTFWSPESLRTKVKDPYMGHSLNGKGPVESVRFRPFEDVCGLGHSKGISSIVIPGSGEPNLDSMEYNLNPYQDKKQRQEAEVRSLLDKLSPDMITLDPNAIGTVEEGDTHTRLERNQQMEEDANEKKLRDGEVKVKEKNRMRGRNKTGKKLARKKKNVIDANVLKLKEEKSKQKTLRETEKNEAIVSTTKKQAPSALIRFFK</sequence>
<protein>
    <recommendedName>
        <fullName evidence="8">BING4 C-terminal domain-containing protein</fullName>
    </recommendedName>
</protein>
<evidence type="ECO:0000259" key="8">
    <source>
        <dbReference type="SMART" id="SM01033"/>
    </source>
</evidence>
<gene>
    <name evidence="9" type="ORF">CDEB00056_LOCUS23423</name>
</gene>
<evidence type="ECO:0000256" key="2">
    <source>
        <dbReference type="ARBA" id="ARBA00022552"/>
    </source>
</evidence>
<organism evidence="9">
    <name type="scientific">Chaetoceros debilis</name>
    <dbReference type="NCBI Taxonomy" id="122233"/>
    <lineage>
        <taxon>Eukaryota</taxon>
        <taxon>Sar</taxon>
        <taxon>Stramenopiles</taxon>
        <taxon>Ochrophyta</taxon>
        <taxon>Bacillariophyta</taxon>
        <taxon>Coscinodiscophyceae</taxon>
        <taxon>Chaetocerotophycidae</taxon>
        <taxon>Chaetocerotales</taxon>
        <taxon>Chaetocerotaceae</taxon>
        <taxon>Chaetoceros</taxon>
    </lineage>
</organism>
<keyword evidence="2" id="KW-0698">rRNA processing</keyword>
<evidence type="ECO:0000256" key="6">
    <source>
        <dbReference type="PROSITE-ProRule" id="PRU00221"/>
    </source>
</evidence>
<dbReference type="PANTHER" id="PTHR14085:SF3">
    <property type="entry name" value="WD REPEAT-CONTAINING PROTEIN 46"/>
    <property type="match status" value="1"/>
</dbReference>
<feature type="region of interest" description="Disordered" evidence="7">
    <location>
        <begin position="576"/>
        <end position="597"/>
    </location>
</feature>
<keyword evidence="3 6" id="KW-0853">WD repeat</keyword>
<dbReference type="InterPro" id="IPR001680">
    <property type="entry name" value="WD40_rpt"/>
</dbReference>
<dbReference type="PROSITE" id="PS50294">
    <property type="entry name" value="WD_REPEATS_REGION"/>
    <property type="match status" value="1"/>
</dbReference>